<sequence>MNERPIIYVNRSEGNTSLAIDKYQPTHEFAPVRIHSKPSEGINRLTRIFRSRN</sequence>
<dbReference type="EMBL" id="UINC01221268">
    <property type="protein sequence ID" value="SVE49533.1"/>
    <property type="molecule type" value="Genomic_DNA"/>
</dbReference>
<name>A0A383DZ92_9ZZZZ</name>
<evidence type="ECO:0000313" key="1">
    <source>
        <dbReference type="EMBL" id="SVE49533.1"/>
    </source>
</evidence>
<reference evidence="1" key="1">
    <citation type="submission" date="2018-05" db="EMBL/GenBank/DDBJ databases">
        <authorList>
            <person name="Lanie J.A."/>
            <person name="Ng W.-L."/>
            <person name="Kazmierczak K.M."/>
            <person name="Andrzejewski T.M."/>
            <person name="Davidsen T.M."/>
            <person name="Wayne K.J."/>
            <person name="Tettelin H."/>
            <person name="Glass J.I."/>
            <person name="Rusch D."/>
            <person name="Podicherti R."/>
            <person name="Tsui H.-C.T."/>
            <person name="Winkler M.E."/>
        </authorList>
    </citation>
    <scope>NUCLEOTIDE SEQUENCE</scope>
</reference>
<accession>A0A383DZ92</accession>
<gene>
    <name evidence="1" type="ORF">METZ01_LOCUS502387</name>
</gene>
<dbReference type="AlphaFoldDB" id="A0A383DZ92"/>
<proteinExistence type="predicted"/>
<organism evidence="1">
    <name type="scientific">marine metagenome</name>
    <dbReference type="NCBI Taxonomy" id="408172"/>
    <lineage>
        <taxon>unclassified sequences</taxon>
        <taxon>metagenomes</taxon>
        <taxon>ecological metagenomes</taxon>
    </lineage>
</organism>
<protein>
    <submittedName>
        <fullName evidence="1">Uncharacterized protein</fullName>
    </submittedName>
</protein>